<accession>A0A9W5QN33</accession>
<comment type="caution">
    <text evidence="1">The sequence shown here is derived from an EMBL/GenBank/DDBJ whole genome shotgun (WGS) entry which is preliminary data.</text>
</comment>
<dbReference type="RefSeq" id="WP_016099579.1">
    <property type="nucleotide sequence ID" value="NZ_KB976548.1"/>
</dbReference>
<proteinExistence type="predicted"/>
<dbReference type="AlphaFoldDB" id="A0A9W5QN33"/>
<sequence length="123" mass="14880">MEKIEIVNELLKNSTGSIKRFLEEYLLNFYELEQEKYEDEEDKSLVRLHNCISYIKEVDFDITGWELWEIPIFYSHCFLNKQTNEQFDLAVWDLGEVIPRYINDYSNEQDAKSIEEAIKKYSY</sequence>
<organism evidence="1 2">
    <name type="scientific">Bacillus cereus HuB4-4</name>
    <dbReference type="NCBI Taxonomy" id="1053211"/>
    <lineage>
        <taxon>Bacteria</taxon>
        <taxon>Bacillati</taxon>
        <taxon>Bacillota</taxon>
        <taxon>Bacilli</taxon>
        <taxon>Bacillales</taxon>
        <taxon>Bacillaceae</taxon>
        <taxon>Bacillus</taxon>
        <taxon>Bacillus cereus group</taxon>
    </lineage>
</organism>
<dbReference type="EMBL" id="AHEF01000104">
    <property type="protein sequence ID" value="EOP78928.1"/>
    <property type="molecule type" value="Genomic_DNA"/>
</dbReference>
<dbReference type="Proteomes" id="UP000014009">
    <property type="component" value="Unassembled WGS sequence"/>
</dbReference>
<gene>
    <name evidence="1" type="ORF">IGM_06535</name>
</gene>
<reference evidence="1 2" key="1">
    <citation type="submission" date="2012-12" db="EMBL/GenBank/DDBJ databases">
        <title>The Genome Sequence of Bacillus cereus HuB4-4.</title>
        <authorList>
            <consortium name="The Broad Institute Genome Sequencing Platform"/>
            <consortium name="The Broad Institute Genome Sequencing Center for Infectious Disease"/>
            <person name="Feldgarden M."/>
            <person name="Van der Auwera G.A."/>
            <person name="Mahillon J."/>
            <person name="Duprez V."/>
            <person name="Timmery S."/>
            <person name="Mattelet C."/>
            <person name="Dierick K."/>
            <person name="Sun M."/>
            <person name="Yu Z."/>
            <person name="Zhu L."/>
            <person name="Hu X."/>
            <person name="Shank E.B."/>
            <person name="Swiecicka I."/>
            <person name="Hansen B.M."/>
            <person name="Andrup L."/>
            <person name="Walker B."/>
            <person name="Young S.K."/>
            <person name="Zeng Q."/>
            <person name="Gargeya S."/>
            <person name="Fitzgerald M."/>
            <person name="Haas B."/>
            <person name="Abouelleil A."/>
            <person name="Alvarado L."/>
            <person name="Arachchi H.M."/>
            <person name="Berlin A.M."/>
            <person name="Chapman S.B."/>
            <person name="Dewar J."/>
            <person name="Goldberg J."/>
            <person name="Griggs A."/>
            <person name="Gujja S."/>
            <person name="Hansen M."/>
            <person name="Howarth C."/>
            <person name="Imamovic A."/>
            <person name="Larimer J."/>
            <person name="McCowan C."/>
            <person name="Murphy C."/>
            <person name="Neiman D."/>
            <person name="Pearson M."/>
            <person name="Priest M."/>
            <person name="Roberts A."/>
            <person name="Saif S."/>
            <person name="Shea T."/>
            <person name="Sisk P."/>
            <person name="Sykes S."/>
            <person name="Wortman J."/>
            <person name="Nusbaum C."/>
            <person name="Birren B."/>
        </authorList>
    </citation>
    <scope>NUCLEOTIDE SEQUENCE [LARGE SCALE GENOMIC DNA]</scope>
    <source>
        <strain evidence="1 2">HuB4-4</strain>
    </source>
</reference>
<evidence type="ECO:0000313" key="2">
    <source>
        <dbReference type="Proteomes" id="UP000014009"/>
    </source>
</evidence>
<name>A0A9W5QN33_BACCE</name>
<protein>
    <submittedName>
        <fullName evidence="1">Uncharacterized protein</fullName>
    </submittedName>
</protein>
<evidence type="ECO:0000313" key="1">
    <source>
        <dbReference type="EMBL" id="EOP78928.1"/>
    </source>
</evidence>